<evidence type="ECO:0000259" key="6">
    <source>
        <dbReference type="Pfam" id="PF21365"/>
    </source>
</evidence>
<evidence type="ECO:0000313" key="7">
    <source>
        <dbReference type="EMBL" id="KAJ1522038.1"/>
    </source>
</evidence>
<feature type="compositionally biased region" description="Low complexity" evidence="3">
    <location>
        <begin position="100"/>
        <end position="109"/>
    </location>
</feature>
<dbReference type="PANTHER" id="PTHR43053">
    <property type="entry name" value="GLYCOSIDASE FAMILY 31"/>
    <property type="match status" value="1"/>
</dbReference>
<organism evidence="7 8">
    <name type="scientific">Megalurothrips usitatus</name>
    <name type="common">bean blossom thrips</name>
    <dbReference type="NCBI Taxonomy" id="439358"/>
    <lineage>
        <taxon>Eukaryota</taxon>
        <taxon>Metazoa</taxon>
        <taxon>Ecdysozoa</taxon>
        <taxon>Arthropoda</taxon>
        <taxon>Hexapoda</taxon>
        <taxon>Insecta</taxon>
        <taxon>Pterygota</taxon>
        <taxon>Neoptera</taxon>
        <taxon>Paraneoptera</taxon>
        <taxon>Thysanoptera</taxon>
        <taxon>Terebrantia</taxon>
        <taxon>Thripoidea</taxon>
        <taxon>Thripidae</taxon>
        <taxon>Megalurothrips</taxon>
    </lineage>
</organism>
<accession>A0AAV7XC63</accession>
<sequence length="1037" mass="112627">MLLSRLRPGSAAPAAAPPAGPAAAGPLLGPPLGPLRPTSQISWADGVGGASSDSEEAASVPLLGAQAGRPAVVLTSSSPEPTPSTSSWVAVDVPGAGAAAAAAYVAGGAQPRRRLHRRNSISMPSLPTGPELDEDPRRGHNDRDGYNTSDTYSDAASEDEEELQRRDGGGGGARGSSATANGSGNGGLPAVSGAGGGGRSSRSRKAAMAKASDDELGLESDHLQDLSSPANSITSINSISSLLKEKLAMSLPAMLKRHRKPKDYKLRSFVAMLFLCIVFLVGFAHVYYNQQVLQKAYFDRIRLNHLERVVRVYNAEGAELLRGELGRFLRDTDKVYSCLGRHEHKDSFCMEWMGRARLYLQYEQQSSKVRCYQITWVALAEDVFPTDCYDLTGLPGAVKSHWYGGGHTTGARWPLEAGSVSWAPFLTGDSVRRDHQWGNVLRRFFISSKGVAITVDPRTPLHVSANQNNDAELCFQARYDDFAFVRPSPSTPAVLNYTMCTVSTGNMKELHQHLSEKSLWDGLKESDVETVNTLLTEPVWQIAPAEADLLTEQAILNYTEDVISLGFFRQGHILVNEFWQANVGDMSMDESRFPTMVDTIKIVHRRGFRIAFTLQPFIGTESVNFREAVRRKLLVGTRMRSAPGPEYVPALSRYRSLLSAATLDVTNKRTVPWFKDMLDDLQQQYKMDCFFLDLGVAYDLPYYYKFQTPLTNPDHFMTAFTELVQSSASVLGVSSAIKRPRVPTFVTLPAVPSTWRGLQSVIPTILTYGIIGYPFIMPGAVGGDYDEEPVNGNSTTAVPFASGAAGRNATTTATTPAAAAMAAGASMEEAVEGDGSAETLGSGLRLESGAGLGAGLGQGPGVGAGAGLGTGPSLGEEELQEVVRLADTELYVRWMQLANFLPVLRYTTLPNKYGSELILESARTLTSLRQKTVNPLLKKYGREALDAGLPIVRPLWMLDPQDPQCRDLADEFSIGEELIVAPVLQPGSTEREVYLPTGVWKDGIDGSLRKGNRWIHMYKVPLDKVAYFVKMPDNTRF</sequence>
<evidence type="ECO:0000259" key="5">
    <source>
        <dbReference type="Pfam" id="PF01055"/>
    </source>
</evidence>
<proteinExistence type="inferred from homology"/>
<keyword evidence="4" id="KW-1133">Transmembrane helix</keyword>
<keyword evidence="2" id="KW-0378">Hydrolase</keyword>
<comment type="similarity">
    <text evidence="1 2">Belongs to the glycosyl hydrolase 31 family.</text>
</comment>
<dbReference type="Gene3D" id="2.60.40.1180">
    <property type="entry name" value="Golgi alpha-mannosidase II"/>
    <property type="match status" value="1"/>
</dbReference>
<feature type="region of interest" description="Disordered" evidence="3">
    <location>
        <begin position="1"/>
        <end position="63"/>
    </location>
</feature>
<dbReference type="Proteomes" id="UP001075354">
    <property type="component" value="Chromosome 12"/>
</dbReference>
<dbReference type="Gene3D" id="3.20.20.80">
    <property type="entry name" value="Glycosidases"/>
    <property type="match status" value="2"/>
</dbReference>
<evidence type="ECO:0000256" key="2">
    <source>
        <dbReference type="RuleBase" id="RU361185"/>
    </source>
</evidence>
<protein>
    <recommendedName>
        <fullName evidence="9">Myogenesis-regulating glycosidase</fullName>
    </recommendedName>
</protein>
<dbReference type="AlphaFoldDB" id="A0AAV7XC63"/>
<dbReference type="GO" id="GO:0004553">
    <property type="term" value="F:hydrolase activity, hydrolyzing O-glycosyl compounds"/>
    <property type="evidence" value="ECO:0007669"/>
    <property type="project" value="InterPro"/>
</dbReference>
<dbReference type="Pfam" id="PF21365">
    <property type="entry name" value="Glyco_hydro_31_3rd"/>
    <property type="match status" value="1"/>
</dbReference>
<evidence type="ECO:0000256" key="3">
    <source>
        <dbReference type="SAM" id="MobiDB-lite"/>
    </source>
</evidence>
<dbReference type="InterPro" id="IPR048395">
    <property type="entry name" value="Glyco_hydro_31_C"/>
</dbReference>
<reference evidence="7" key="1">
    <citation type="submission" date="2022-12" db="EMBL/GenBank/DDBJ databases">
        <title>Chromosome-level genome assembly of the bean flower thrips Megalurothrips usitatus.</title>
        <authorList>
            <person name="Ma L."/>
            <person name="Liu Q."/>
            <person name="Li H."/>
            <person name="Cai W."/>
        </authorList>
    </citation>
    <scope>NUCLEOTIDE SEQUENCE</scope>
    <source>
        <strain evidence="7">Cailab_2022a</strain>
    </source>
</reference>
<feature type="compositionally biased region" description="Basic and acidic residues" evidence="3">
    <location>
        <begin position="135"/>
        <end position="145"/>
    </location>
</feature>
<dbReference type="EMBL" id="JAPTSV010000012">
    <property type="protein sequence ID" value="KAJ1522038.1"/>
    <property type="molecule type" value="Genomic_DNA"/>
</dbReference>
<comment type="caution">
    <text evidence="7">The sequence shown here is derived from an EMBL/GenBank/DDBJ whole genome shotgun (WGS) entry which is preliminary data.</text>
</comment>
<dbReference type="InterPro" id="IPR013780">
    <property type="entry name" value="Glyco_hydro_b"/>
</dbReference>
<feature type="domain" description="Glycoside hydrolase family 31 TIM barrel" evidence="5">
    <location>
        <begin position="578"/>
        <end position="697"/>
    </location>
</feature>
<feature type="domain" description="Glycosyl hydrolase family 31 C-terminal" evidence="6">
    <location>
        <begin position="948"/>
        <end position="1030"/>
    </location>
</feature>
<feature type="region of interest" description="Disordered" evidence="3">
    <location>
        <begin position="100"/>
        <end position="214"/>
    </location>
</feature>
<feature type="compositionally biased region" description="Low complexity" evidence="3">
    <location>
        <begin position="1"/>
        <end position="14"/>
    </location>
</feature>
<dbReference type="InterPro" id="IPR017853">
    <property type="entry name" value="GH"/>
</dbReference>
<feature type="compositionally biased region" description="Gly residues" evidence="3">
    <location>
        <begin position="183"/>
        <end position="199"/>
    </location>
</feature>
<name>A0AAV7XC63_9NEOP</name>
<dbReference type="SUPFAM" id="SSF51445">
    <property type="entry name" value="(Trans)glycosidases"/>
    <property type="match status" value="1"/>
</dbReference>
<gene>
    <name evidence="7" type="ORF">ONE63_002356</name>
</gene>
<evidence type="ECO:0000256" key="4">
    <source>
        <dbReference type="SAM" id="Phobius"/>
    </source>
</evidence>
<keyword evidence="2" id="KW-0326">Glycosidase</keyword>
<evidence type="ECO:0000313" key="8">
    <source>
        <dbReference type="Proteomes" id="UP001075354"/>
    </source>
</evidence>
<keyword evidence="8" id="KW-1185">Reference proteome</keyword>
<dbReference type="Pfam" id="PF01055">
    <property type="entry name" value="Glyco_hydro_31_2nd"/>
    <property type="match status" value="1"/>
</dbReference>
<dbReference type="PANTHER" id="PTHR43053:SF6">
    <property type="entry name" value="SITS-BINDING PROTEIN"/>
    <property type="match status" value="1"/>
</dbReference>
<dbReference type="InterPro" id="IPR000322">
    <property type="entry name" value="Glyco_hydro_31_TIM"/>
</dbReference>
<feature type="transmembrane region" description="Helical" evidence="4">
    <location>
        <begin position="266"/>
        <end position="288"/>
    </location>
</feature>
<keyword evidence="4" id="KW-0472">Membrane</keyword>
<dbReference type="CDD" id="cd06592">
    <property type="entry name" value="GH31_NET37"/>
    <property type="match status" value="1"/>
</dbReference>
<keyword evidence="4" id="KW-0812">Transmembrane</keyword>
<evidence type="ECO:0000256" key="1">
    <source>
        <dbReference type="ARBA" id="ARBA00007806"/>
    </source>
</evidence>
<dbReference type="SUPFAM" id="SSF51011">
    <property type="entry name" value="Glycosyl hydrolase domain"/>
    <property type="match status" value="1"/>
</dbReference>
<evidence type="ECO:0008006" key="9">
    <source>
        <dbReference type="Google" id="ProtNLM"/>
    </source>
</evidence>
<dbReference type="GO" id="GO:0005975">
    <property type="term" value="P:carbohydrate metabolic process"/>
    <property type="evidence" value="ECO:0007669"/>
    <property type="project" value="InterPro"/>
</dbReference>
<dbReference type="InterPro" id="IPR050985">
    <property type="entry name" value="Alpha-glycosidase_related"/>
</dbReference>